<dbReference type="Proteomes" id="UP000037939">
    <property type="component" value="Unassembled WGS sequence"/>
</dbReference>
<reference evidence="2 3" key="1">
    <citation type="submission" date="2015-07" db="EMBL/GenBank/DDBJ databases">
        <title>Draft genome sequence of the Amantichitinum ursilacus IGB-41, a new chitin-degrading bacterium.</title>
        <authorList>
            <person name="Kirstahler P."/>
            <person name="Guenther M."/>
            <person name="Grumaz C."/>
            <person name="Rupp S."/>
            <person name="Zibek S."/>
            <person name="Sohn K."/>
        </authorList>
    </citation>
    <scope>NUCLEOTIDE SEQUENCE [LARGE SCALE GENOMIC DNA]</scope>
    <source>
        <strain evidence="2 3">IGB-41</strain>
    </source>
</reference>
<keyword evidence="3" id="KW-1185">Reference proteome</keyword>
<dbReference type="STRING" id="857265.WG78_04670"/>
<accession>A0A0N0XKU9</accession>
<evidence type="ECO:0000256" key="1">
    <source>
        <dbReference type="SAM" id="MobiDB-lite"/>
    </source>
</evidence>
<dbReference type="AlphaFoldDB" id="A0A0N0XKU9"/>
<comment type="caution">
    <text evidence="2">The sequence shown here is derived from an EMBL/GenBank/DDBJ whole genome shotgun (WGS) entry which is preliminary data.</text>
</comment>
<gene>
    <name evidence="2" type="ORF">WG78_04670</name>
</gene>
<dbReference type="EMBL" id="LAQT01000002">
    <property type="protein sequence ID" value="KPC54837.1"/>
    <property type="molecule type" value="Genomic_DNA"/>
</dbReference>
<feature type="compositionally biased region" description="Polar residues" evidence="1">
    <location>
        <begin position="1"/>
        <end position="24"/>
    </location>
</feature>
<protein>
    <submittedName>
        <fullName evidence="2">Uncharacterized protein</fullName>
    </submittedName>
</protein>
<organism evidence="2 3">
    <name type="scientific">Amantichitinum ursilacus</name>
    <dbReference type="NCBI Taxonomy" id="857265"/>
    <lineage>
        <taxon>Bacteria</taxon>
        <taxon>Pseudomonadati</taxon>
        <taxon>Pseudomonadota</taxon>
        <taxon>Betaproteobacteria</taxon>
        <taxon>Neisseriales</taxon>
        <taxon>Chitinibacteraceae</taxon>
        <taxon>Amantichitinum</taxon>
    </lineage>
</organism>
<evidence type="ECO:0000313" key="3">
    <source>
        <dbReference type="Proteomes" id="UP000037939"/>
    </source>
</evidence>
<name>A0A0N0XKU9_9NEIS</name>
<sequence length="48" mass="4692">MAISPLSSTTVAAPSKPVNTARVNSPTPAPSPAPAATTTPPGRVDTHA</sequence>
<feature type="region of interest" description="Disordered" evidence="1">
    <location>
        <begin position="1"/>
        <end position="48"/>
    </location>
</feature>
<proteinExistence type="predicted"/>
<evidence type="ECO:0000313" key="2">
    <source>
        <dbReference type="EMBL" id="KPC54837.1"/>
    </source>
</evidence>